<protein>
    <submittedName>
        <fullName evidence="1">Uncharacterized protein</fullName>
    </submittedName>
</protein>
<proteinExistence type="predicted"/>
<dbReference type="SMART" id="SM01325">
    <property type="entry name" value="DUF3160"/>
    <property type="match status" value="1"/>
</dbReference>
<sequence>MSATIATSFETTLASQGTAKTPHDLVSEYPPSKTPVAPVTLEQCEFFGDFMADPEQVTAMIKRAREEAELKYGKKYVRDIMWSNKHHELKKHRQYDFRLQPHELERLAKQGFAVSTRLQTKSFADLYYHLYTDDLPVYVTADSILHAWHRSFDAFLMGLEEEELMPHLRETLDNTIKACQTLFVDPAVGLFQETGSVLANVELFLRVARALLDQPSEESAHSPPFASIVSNIMSERTTTIELFGSRRNVDFSLFKPRGHYTKSEKLQQYFRAMSWLGTVDFRVGNGEDPAVDRFQLQCAVVLVHCLRAANEMPRVQRMADIIGMIAGDGAGADSMTPTQLESLLSATQDKDLLSTYLGSGSEQALSSLQTAIATSGFAAQAISGHPHAESDPSPNSPTTTLPLSFTVMGQQFVWSAFVFSKLTYDQVRHEQTKVIRRLPSAVDVAFAMLGNDGASEEIARRMALTSVDKDFVKFRDGVPYTSNLLALRSVLDKELSSVDVKNASLGTLWVLALRELSKPSASSASVFQSKEWQLRQMNTQLASFTQLRHDTILYTEQSVTRSTRCEYPAGYVDPYPSFWGMMQSLAERCADISLQLNVMGKVVDSDESQRWEGLTARSLAGRLFPHFAKTMGTLKEIAECQAEHRDLTEDQVNFLKTVMEERFGSGASRYLGWYPSLFYRSREDSGKKDHLVADVHTDSPSLEHGDEGGVLHLGVGNVHCGFFVVDGVMYAGPVFSHYEFVTSIDQRLTDDEFSERIGDLQPPQWALKSFLC</sequence>
<organism evidence="1 2">
    <name type="scientific">Pythium oligandrum</name>
    <name type="common">Mycoparasitic fungus</name>
    <dbReference type="NCBI Taxonomy" id="41045"/>
    <lineage>
        <taxon>Eukaryota</taxon>
        <taxon>Sar</taxon>
        <taxon>Stramenopiles</taxon>
        <taxon>Oomycota</taxon>
        <taxon>Peronosporomycetes</taxon>
        <taxon>Pythiales</taxon>
        <taxon>Pythiaceae</taxon>
        <taxon>Pythium</taxon>
    </lineage>
</organism>
<dbReference type="EMBL" id="SPLM01000038">
    <property type="protein sequence ID" value="TMW64951.1"/>
    <property type="molecule type" value="Genomic_DNA"/>
</dbReference>
<reference evidence="1" key="1">
    <citation type="submission" date="2019-03" db="EMBL/GenBank/DDBJ databases">
        <title>Long read genome sequence of the mycoparasitic Pythium oligandrum ATCC 38472 isolated from sugarbeet rhizosphere.</title>
        <authorList>
            <person name="Gaulin E."/>
        </authorList>
    </citation>
    <scope>NUCLEOTIDE SEQUENCE</scope>
    <source>
        <strain evidence="1">ATCC 38472_TT</strain>
    </source>
</reference>
<evidence type="ECO:0000313" key="2">
    <source>
        <dbReference type="Proteomes" id="UP000794436"/>
    </source>
</evidence>
<dbReference type="OrthoDB" id="163095at2759"/>
<dbReference type="Pfam" id="PF11369">
    <property type="entry name" value="DUF3160"/>
    <property type="match status" value="1"/>
</dbReference>
<accession>A0A8K1FJI3</accession>
<keyword evidence="2" id="KW-1185">Reference proteome</keyword>
<gene>
    <name evidence="1" type="ORF">Poli38472_009118</name>
</gene>
<evidence type="ECO:0000313" key="1">
    <source>
        <dbReference type="EMBL" id="TMW64951.1"/>
    </source>
</evidence>
<dbReference type="InterPro" id="IPR022601">
    <property type="entry name" value="DUF3160"/>
</dbReference>
<name>A0A8K1FJI3_PYTOL</name>
<dbReference type="Proteomes" id="UP000794436">
    <property type="component" value="Unassembled WGS sequence"/>
</dbReference>
<dbReference type="AlphaFoldDB" id="A0A8K1FJI3"/>
<comment type="caution">
    <text evidence="1">The sequence shown here is derived from an EMBL/GenBank/DDBJ whole genome shotgun (WGS) entry which is preliminary data.</text>
</comment>